<dbReference type="Gene3D" id="3.30.450.20">
    <property type="entry name" value="PAS domain"/>
    <property type="match status" value="1"/>
</dbReference>
<keyword evidence="3" id="KW-0489">Methyltransferase</keyword>
<dbReference type="CDD" id="cd16434">
    <property type="entry name" value="CheB-CheR_fusion"/>
    <property type="match status" value="1"/>
</dbReference>
<dbReference type="InterPro" id="IPR003594">
    <property type="entry name" value="HATPase_dom"/>
</dbReference>
<dbReference type="Pfam" id="PF01339">
    <property type="entry name" value="CheB_methylest"/>
    <property type="match status" value="1"/>
</dbReference>
<evidence type="ECO:0000259" key="12">
    <source>
        <dbReference type="PROSITE" id="PS50122"/>
    </source>
</evidence>
<feature type="domain" description="CheR-type methyltransferase" evidence="13">
    <location>
        <begin position="205"/>
        <end position="485"/>
    </location>
</feature>
<dbReference type="GO" id="GO:0008983">
    <property type="term" value="F:protein-glutamate O-methyltransferase activity"/>
    <property type="evidence" value="ECO:0007669"/>
    <property type="project" value="UniProtKB-EC"/>
</dbReference>
<keyword evidence="7" id="KW-0175">Coiled coil</keyword>
<feature type="domain" description="PAC" evidence="11">
    <location>
        <begin position="813"/>
        <end position="865"/>
    </location>
</feature>
<dbReference type="PROSITE" id="PS50123">
    <property type="entry name" value="CHER"/>
    <property type="match status" value="1"/>
</dbReference>
<feature type="coiled-coil region" evidence="7">
    <location>
        <begin position="651"/>
        <end position="727"/>
    </location>
</feature>
<dbReference type="InterPro" id="IPR035909">
    <property type="entry name" value="CheB_C"/>
</dbReference>
<dbReference type="InterPro" id="IPR050903">
    <property type="entry name" value="Bact_Chemotaxis_MeTrfase"/>
</dbReference>
<evidence type="ECO:0000259" key="10">
    <source>
        <dbReference type="PROSITE" id="PS50112"/>
    </source>
</evidence>
<comment type="catalytic activity">
    <reaction evidence="1">
        <text>ATP + protein L-histidine = ADP + protein N-phospho-L-histidine.</text>
        <dbReference type="EC" id="2.7.13.3"/>
    </reaction>
</comment>
<dbReference type="SUPFAM" id="SSF53335">
    <property type="entry name" value="S-adenosyl-L-methionine-dependent methyltransferases"/>
    <property type="match status" value="1"/>
</dbReference>
<proteinExistence type="predicted"/>
<dbReference type="InterPro" id="IPR022641">
    <property type="entry name" value="CheR_N"/>
</dbReference>
<dbReference type="GO" id="GO:0000155">
    <property type="term" value="F:phosphorelay sensor kinase activity"/>
    <property type="evidence" value="ECO:0007669"/>
    <property type="project" value="InterPro"/>
</dbReference>
<dbReference type="CDD" id="cd00082">
    <property type="entry name" value="HisKA"/>
    <property type="match status" value="1"/>
</dbReference>
<evidence type="ECO:0000313" key="14">
    <source>
        <dbReference type="EMBL" id="HEA21286.1"/>
    </source>
</evidence>
<dbReference type="SUPFAM" id="SSF55785">
    <property type="entry name" value="PYP-like sensor domain (PAS domain)"/>
    <property type="match status" value="1"/>
</dbReference>
<dbReference type="Gene3D" id="1.10.155.10">
    <property type="entry name" value="Chemotaxis receptor methyltransferase CheR, N-terminal domain"/>
    <property type="match status" value="1"/>
</dbReference>
<accession>A0A831VNU2</accession>
<dbReference type="SMART" id="SM00091">
    <property type="entry name" value="PAS"/>
    <property type="match status" value="1"/>
</dbReference>
<evidence type="ECO:0000256" key="7">
    <source>
        <dbReference type="SAM" id="Coils"/>
    </source>
</evidence>
<dbReference type="InterPro" id="IPR003661">
    <property type="entry name" value="HisK_dim/P_dom"/>
</dbReference>
<evidence type="ECO:0000256" key="5">
    <source>
        <dbReference type="ARBA" id="ARBA00022691"/>
    </source>
</evidence>
<feature type="compositionally biased region" description="Basic and acidic residues" evidence="8">
    <location>
        <begin position="502"/>
        <end position="513"/>
    </location>
</feature>
<dbReference type="Gene3D" id="3.40.50.180">
    <property type="entry name" value="Methylesterase CheB, C-terminal domain"/>
    <property type="match status" value="1"/>
</dbReference>
<feature type="domain" description="Histidine kinase" evidence="9">
    <location>
        <begin position="883"/>
        <end position="1110"/>
    </location>
</feature>
<keyword evidence="4" id="KW-0808">Transferase</keyword>
<dbReference type="SUPFAM" id="SSF47757">
    <property type="entry name" value="Chemotaxis receptor methyltransferase CheR, N-terminal domain"/>
    <property type="match status" value="1"/>
</dbReference>
<dbReference type="NCBIfam" id="TIGR00229">
    <property type="entry name" value="sensory_box"/>
    <property type="match status" value="1"/>
</dbReference>
<dbReference type="Pfam" id="PF03705">
    <property type="entry name" value="CheR_N"/>
    <property type="match status" value="1"/>
</dbReference>
<dbReference type="SUPFAM" id="SSF55874">
    <property type="entry name" value="ATPase domain of HSP90 chaperone/DNA topoisomerase II/histidine kinase"/>
    <property type="match status" value="1"/>
</dbReference>
<dbReference type="GO" id="GO:0006935">
    <property type="term" value="P:chemotaxis"/>
    <property type="evidence" value="ECO:0007669"/>
    <property type="project" value="UniProtKB-UniRule"/>
</dbReference>
<gene>
    <name evidence="14" type="ORF">ENH87_10245</name>
</gene>
<dbReference type="Pfam" id="PF01739">
    <property type="entry name" value="CheR"/>
    <property type="match status" value="1"/>
</dbReference>
<dbReference type="PROSITE" id="PS50122">
    <property type="entry name" value="CHEB"/>
    <property type="match status" value="1"/>
</dbReference>
<dbReference type="InterPro" id="IPR022642">
    <property type="entry name" value="CheR_C"/>
</dbReference>
<organism evidence="14">
    <name type="scientific">Pricia antarctica</name>
    <dbReference type="NCBI Taxonomy" id="641691"/>
    <lineage>
        <taxon>Bacteria</taxon>
        <taxon>Pseudomonadati</taxon>
        <taxon>Bacteroidota</taxon>
        <taxon>Flavobacteriia</taxon>
        <taxon>Flavobacteriales</taxon>
        <taxon>Flavobacteriaceae</taxon>
        <taxon>Pricia</taxon>
    </lineage>
</organism>
<dbReference type="Pfam" id="PF13426">
    <property type="entry name" value="PAS_9"/>
    <property type="match status" value="1"/>
</dbReference>
<keyword evidence="5" id="KW-0949">S-adenosyl-L-methionine</keyword>
<dbReference type="Gene3D" id="1.10.287.130">
    <property type="match status" value="1"/>
</dbReference>
<dbReference type="PANTHER" id="PTHR24422">
    <property type="entry name" value="CHEMOTAXIS PROTEIN METHYLTRANSFERASE"/>
    <property type="match status" value="1"/>
</dbReference>
<dbReference type="PROSITE" id="PS50112">
    <property type="entry name" value="PAS"/>
    <property type="match status" value="1"/>
</dbReference>
<dbReference type="InterPro" id="IPR000780">
    <property type="entry name" value="CheR_MeTrfase"/>
</dbReference>
<dbReference type="InterPro" id="IPR000673">
    <property type="entry name" value="Sig_transdc_resp-reg_Me-estase"/>
</dbReference>
<evidence type="ECO:0000256" key="4">
    <source>
        <dbReference type="ARBA" id="ARBA00022679"/>
    </source>
</evidence>
<keyword evidence="6" id="KW-0378">Hydrolase</keyword>
<dbReference type="GO" id="GO:0008984">
    <property type="term" value="F:protein-glutamate methylesterase activity"/>
    <property type="evidence" value="ECO:0007669"/>
    <property type="project" value="InterPro"/>
</dbReference>
<dbReference type="GO" id="GO:0032259">
    <property type="term" value="P:methylation"/>
    <property type="evidence" value="ECO:0007669"/>
    <property type="project" value="UniProtKB-KW"/>
</dbReference>
<feature type="active site" evidence="6">
    <location>
        <position position="136"/>
    </location>
</feature>
<evidence type="ECO:0000256" key="3">
    <source>
        <dbReference type="ARBA" id="ARBA00022603"/>
    </source>
</evidence>
<dbReference type="EMBL" id="DRGL01000036">
    <property type="protein sequence ID" value="HEA21286.1"/>
    <property type="molecule type" value="Genomic_DNA"/>
</dbReference>
<dbReference type="InterPro" id="IPR000014">
    <property type="entry name" value="PAS"/>
</dbReference>
<dbReference type="Gene3D" id="3.40.50.150">
    <property type="entry name" value="Vaccinia Virus protein VP39"/>
    <property type="match status" value="1"/>
</dbReference>
<dbReference type="PROSITE" id="PS50109">
    <property type="entry name" value="HIS_KIN"/>
    <property type="match status" value="1"/>
</dbReference>
<dbReference type="CDD" id="cd00130">
    <property type="entry name" value="PAS"/>
    <property type="match status" value="1"/>
</dbReference>
<feature type="region of interest" description="Disordered" evidence="8">
    <location>
        <begin position="481"/>
        <end position="513"/>
    </location>
</feature>
<evidence type="ECO:0000259" key="11">
    <source>
        <dbReference type="PROSITE" id="PS50113"/>
    </source>
</evidence>
<dbReference type="SMART" id="SM00138">
    <property type="entry name" value="MeTrc"/>
    <property type="match status" value="1"/>
</dbReference>
<dbReference type="InterPro" id="IPR036890">
    <property type="entry name" value="HATPase_C_sf"/>
</dbReference>
<dbReference type="InterPro" id="IPR036804">
    <property type="entry name" value="CheR_N_sf"/>
</dbReference>
<dbReference type="InterPro" id="IPR035965">
    <property type="entry name" value="PAS-like_dom_sf"/>
</dbReference>
<evidence type="ECO:0000259" key="13">
    <source>
        <dbReference type="PROSITE" id="PS50123"/>
    </source>
</evidence>
<evidence type="ECO:0000256" key="8">
    <source>
        <dbReference type="SAM" id="MobiDB-lite"/>
    </source>
</evidence>
<dbReference type="GO" id="GO:0000156">
    <property type="term" value="F:phosphorelay response regulator activity"/>
    <property type="evidence" value="ECO:0007669"/>
    <property type="project" value="InterPro"/>
</dbReference>
<dbReference type="InterPro" id="IPR000700">
    <property type="entry name" value="PAS-assoc_C"/>
</dbReference>
<feature type="domain" description="CheB-type methylesterase" evidence="12">
    <location>
        <begin position="7"/>
        <end position="194"/>
    </location>
</feature>
<feature type="domain" description="PAS" evidence="10">
    <location>
        <begin position="738"/>
        <end position="824"/>
    </location>
</feature>
<evidence type="ECO:0000259" key="9">
    <source>
        <dbReference type="PROSITE" id="PS50109"/>
    </source>
</evidence>
<dbReference type="InterPro" id="IPR029063">
    <property type="entry name" value="SAM-dependent_MTases_sf"/>
</dbReference>
<dbReference type="SUPFAM" id="SSF47384">
    <property type="entry name" value="Homodimeric domain of signal transducing histidine kinase"/>
    <property type="match status" value="1"/>
</dbReference>
<keyword evidence="6" id="KW-0145">Chemotaxis</keyword>
<dbReference type="Pfam" id="PF02518">
    <property type="entry name" value="HATPase_c"/>
    <property type="match status" value="1"/>
</dbReference>
<feature type="active site" evidence="6">
    <location>
        <position position="18"/>
    </location>
</feature>
<dbReference type="AlphaFoldDB" id="A0A831VNU2"/>
<dbReference type="GO" id="GO:0005737">
    <property type="term" value="C:cytoplasm"/>
    <property type="evidence" value="ECO:0007669"/>
    <property type="project" value="InterPro"/>
</dbReference>
<name>A0A831VNU2_9FLAO</name>
<evidence type="ECO:0000256" key="2">
    <source>
        <dbReference type="ARBA" id="ARBA00001541"/>
    </source>
</evidence>
<dbReference type="InterPro" id="IPR036097">
    <property type="entry name" value="HisK_dim/P_sf"/>
</dbReference>
<dbReference type="PRINTS" id="PR00996">
    <property type="entry name" value="CHERMTFRASE"/>
</dbReference>
<feature type="active site" evidence="6">
    <location>
        <position position="45"/>
    </location>
</feature>
<evidence type="ECO:0000256" key="1">
    <source>
        <dbReference type="ARBA" id="ARBA00000085"/>
    </source>
</evidence>
<dbReference type="Gene3D" id="3.30.565.10">
    <property type="entry name" value="Histidine kinase-like ATPase, C-terminal domain"/>
    <property type="match status" value="1"/>
</dbReference>
<reference evidence="14" key="1">
    <citation type="journal article" date="2020" name="mSystems">
        <title>Genome- and Community-Level Interaction Insights into Carbon Utilization and Element Cycling Functions of Hydrothermarchaeota in Hydrothermal Sediment.</title>
        <authorList>
            <person name="Zhou Z."/>
            <person name="Liu Y."/>
            <person name="Xu W."/>
            <person name="Pan J."/>
            <person name="Luo Z.H."/>
            <person name="Li M."/>
        </authorList>
    </citation>
    <scope>NUCLEOTIDE SEQUENCE [LARGE SCALE GENOMIC DNA]</scope>
    <source>
        <strain evidence="14">HyVt-345</strain>
    </source>
</reference>
<dbReference type="SUPFAM" id="SSF52738">
    <property type="entry name" value="Methylesterase CheB, C-terminal domain"/>
    <property type="match status" value="1"/>
</dbReference>
<comment type="caution">
    <text evidence="14">The sequence shown here is derived from an EMBL/GenBank/DDBJ whole genome shotgun (WGS) entry which is preliminary data.</text>
</comment>
<comment type="catalytic activity">
    <reaction evidence="2">
        <text>L-glutamyl-[protein] + S-adenosyl-L-methionine = [protein]-L-glutamate 5-O-methyl ester + S-adenosyl-L-homocysteine</text>
        <dbReference type="Rhea" id="RHEA:24452"/>
        <dbReference type="Rhea" id="RHEA-COMP:10208"/>
        <dbReference type="Rhea" id="RHEA-COMP:10311"/>
        <dbReference type="ChEBI" id="CHEBI:29973"/>
        <dbReference type="ChEBI" id="CHEBI:57856"/>
        <dbReference type="ChEBI" id="CHEBI:59789"/>
        <dbReference type="ChEBI" id="CHEBI:82795"/>
        <dbReference type="EC" id="2.1.1.80"/>
    </reaction>
</comment>
<dbReference type="SMART" id="SM00387">
    <property type="entry name" value="HATPase_c"/>
    <property type="match status" value="1"/>
</dbReference>
<sequence>MISSASPKNFPVVGIGASAGGIDSFKKFIAGIPDNSGMAFILVQHLSPSHKSILPEILSQVTSIQVQEITDDCTIEPNQVYVLPENKILKVVDYSLKLYPREEYTLQMPIDIFFTSLAQVHRSHAIGVVLSGSAHDGTKGLKEIQEYGGITVVEDPKLAAWASMPKSAVDAKVVDFVLPAEEIPKKLVQVRSVFANAKSYEKDERDSAKIEPKGDAFRKILSVVSNNKGVDFNYYKKPTVFRRIERRMAINQMAKYEDYLNFIRENRVEQEALLQDLLIKVTSFFRDPLVFDELSSDVLPELLKNRSVENPMRIWIAGCATGEEVYSMAICIFEALGRIGANTDISRSKIQIFATDVSETAIQKARTGVYRTSEMESVSEQRLNTFFTKADGNYRVIKPVRDTIVFAVHNFLKDPPFSKVDLISCRNVFIYFDAFLQKKALTTFHYALKKNGFLLMGNSETPGKSTDLFASYSKKGKIFSRKSGTGHFSQSISQQKKPKKSATKEKNTVPSAHRTDFRKSAESVLIRKYCPTSVIVDEHMAVVDFNGNLAPFLELPHGKPSHELLKMARKELAFELRNAVHKVKASQETLVKEGIPVKYNDEEFSVRIEIIPLTEIVAPHYLILFQKTSPKSSLLEKFGRRLKSTFSSTKKGHLQQRNSALEKELEQVREDVRAITEEQEAYNEELQSANEELLSSNEEMQSLNEELETSKEEVQSTNEELIIVNRELIEKQDELSDSLDFLDAIIATMHEPFLVLEKDFRIQKVNASFTKMFGIDKAKVEGELLFKIQEQKWNNERLRTLLQEILPENQHFVDEEITIDVSKGNQQIYVINAQEIIRKKGNKELILLALADITHRKKVENDLHNSVATLNKTNDQLDRYVHLASHDLQEPLRKIMIFADRLMGKGNITDPADIVMMGKIETAAQRMSGLVRGLLEYSTVAHHGALFETTDLNQLLLDIISDFELLIEEKEAKISIDELPNVHVIPLQIGQLLNNLIGNALKFNKEGVSPEISITSKAFPSEKLHDFPTLLFDRTYVELIIADNGIGFNPKYKEQIFMIFQRLRQSRNLQGSGIGLSLVKKIVENHNGAIFTVSEEGQGAEFHVILPMGEM</sequence>
<dbReference type="Proteomes" id="UP000886191">
    <property type="component" value="Unassembled WGS sequence"/>
</dbReference>
<dbReference type="InterPro" id="IPR005467">
    <property type="entry name" value="His_kinase_dom"/>
</dbReference>
<evidence type="ECO:0000256" key="6">
    <source>
        <dbReference type="PROSITE-ProRule" id="PRU00050"/>
    </source>
</evidence>
<dbReference type="PROSITE" id="PS50113">
    <property type="entry name" value="PAC"/>
    <property type="match status" value="1"/>
</dbReference>
<protein>
    <submittedName>
        <fullName evidence="14">PAS domain S-box protein</fullName>
    </submittedName>
</protein>